<evidence type="ECO:0000313" key="2">
    <source>
        <dbReference type="Proteomes" id="UP000255549"/>
    </source>
</evidence>
<accession>A0A380G6M9</accession>
<protein>
    <submittedName>
        <fullName evidence="1">Accessory Sec system protein Asp1</fullName>
    </submittedName>
</protein>
<name>A0A380G6M9_STAIN</name>
<dbReference type="EMBL" id="UHDP01000003">
    <property type="protein sequence ID" value="SUM45631.1"/>
    <property type="molecule type" value="Genomic_DNA"/>
</dbReference>
<organism evidence="1 2">
    <name type="scientific">Staphylococcus intermedius NCTC 11048</name>
    <dbReference type="NCBI Taxonomy" id="1141106"/>
    <lineage>
        <taxon>Bacteria</taxon>
        <taxon>Bacillati</taxon>
        <taxon>Bacillota</taxon>
        <taxon>Bacilli</taxon>
        <taxon>Bacillales</taxon>
        <taxon>Staphylococcaceae</taxon>
        <taxon>Staphylococcus</taxon>
        <taxon>Staphylococcus intermedius group</taxon>
    </lineage>
</organism>
<proteinExistence type="predicted"/>
<dbReference type="RefSeq" id="WP_019167353.1">
    <property type="nucleotide sequence ID" value="NZ_CAIB01000025.1"/>
</dbReference>
<dbReference type="AlphaFoldDB" id="A0A380G6M9"/>
<dbReference type="InterPro" id="IPR022372">
    <property type="entry name" value="Accessory_SS_Asp1"/>
</dbReference>
<evidence type="ECO:0000313" key="1">
    <source>
        <dbReference type="EMBL" id="SUM45631.1"/>
    </source>
</evidence>
<reference evidence="1 2" key="1">
    <citation type="submission" date="2018-06" db="EMBL/GenBank/DDBJ databases">
        <authorList>
            <consortium name="Pathogen Informatics"/>
            <person name="Doyle S."/>
        </authorList>
    </citation>
    <scope>NUCLEOTIDE SEQUENCE [LARGE SCALE GENOMIC DNA]</scope>
    <source>
        <strain evidence="2">NCTC 11048</strain>
    </source>
</reference>
<sequence length="523" mass="62114">MKRFIPAWYTDHDWWSNQAVPFYMRGAVVNEFDDLISLMGMHLKNEVPFEIITLNYMPDLRSFLHRHELFEAPYWSVFDHIQGFAHQTPHSVDYRQLNWPKETEFVHSPVMIRAITSEDMYSDIHFSQEGYLLWIETYKNDIGYEQYIFDDRGFLSSYVKANEDGYWFEKYYMTADGDWIMKENIFTNHVTIHPKYAHRFKQTKYEEMSFVIEEYLSAYIQQTIQPHDVMIVASDVRHNLLIAEHLNGQKLCFSVFQKRDTWRSDEGMISMTNGSYWLADTLENENHLTHFLNQYQFNNQLMRITPFDVQMTPNISSQLHETYIGVWVDGLTEASLRQITNQLIQEIEREPLTRVVLLTRFDINHTPIWMHAEVLRIQKYFDDRSKQPELVQDVGKYNSNDRIVYASLKNVPFENDIVEAISTLRLVIDMNEEPDLFLQICCMGAGLPQINRMQTDYVQHERNGYIISDIESLPLAMNFYLTHLKNWNRSYAYAMKLAKMYGSDEILKQLDDWLEGETHGTEI</sequence>
<dbReference type="GO" id="GO:0015031">
    <property type="term" value="P:protein transport"/>
    <property type="evidence" value="ECO:0007669"/>
    <property type="project" value="InterPro"/>
</dbReference>
<dbReference type="STRING" id="1141106.GCA_000308095_02481"/>
<dbReference type="NCBIfam" id="TIGR03713">
    <property type="entry name" value="acc_sec_asp1"/>
    <property type="match status" value="1"/>
</dbReference>
<keyword evidence="2" id="KW-1185">Reference proteome</keyword>
<dbReference type="OrthoDB" id="9767875at2"/>
<gene>
    <name evidence="1" type="primary">asp1</name>
    <name evidence="1" type="ORF">NCTC11048_00618</name>
</gene>
<dbReference type="Proteomes" id="UP000255549">
    <property type="component" value="Unassembled WGS sequence"/>
</dbReference>
<dbReference type="Pfam" id="PF16993">
    <property type="entry name" value="Asp1"/>
    <property type="match status" value="1"/>
</dbReference>